<comment type="caution">
    <text evidence="1">The sequence shown here is derived from an EMBL/GenBank/DDBJ whole genome shotgun (WGS) entry which is preliminary data.</text>
</comment>
<protein>
    <recommendedName>
        <fullName evidence="3">L-rhamnose mutarotase</fullName>
    </recommendedName>
</protein>
<sequence>MNKSNKFAWTWNIKEEYINEYIDMHLNPWKEVLEEHSKAGIKNYSIFQNGNQFFYCFECDDIDTAFKYLDDSEVCNKWNDITSKMVEGSFDFGDAEPITPMREVFYLK</sequence>
<dbReference type="InterPro" id="IPR011008">
    <property type="entry name" value="Dimeric_a/b-barrel"/>
</dbReference>
<dbReference type="EMBL" id="BRLB01000001">
    <property type="protein sequence ID" value="GKX28149.1"/>
    <property type="molecule type" value="Genomic_DNA"/>
</dbReference>
<dbReference type="SUPFAM" id="SSF54909">
    <property type="entry name" value="Dimeric alpha+beta barrel"/>
    <property type="match status" value="1"/>
</dbReference>
<organism evidence="1 2">
    <name type="scientific">Vallitalea longa</name>
    <dbReference type="NCBI Taxonomy" id="2936439"/>
    <lineage>
        <taxon>Bacteria</taxon>
        <taxon>Bacillati</taxon>
        <taxon>Bacillota</taxon>
        <taxon>Clostridia</taxon>
        <taxon>Lachnospirales</taxon>
        <taxon>Vallitaleaceae</taxon>
        <taxon>Vallitalea</taxon>
    </lineage>
</organism>
<dbReference type="Gene3D" id="3.30.70.100">
    <property type="match status" value="1"/>
</dbReference>
<accession>A0A9W5YA20</accession>
<dbReference type="InterPro" id="IPR008000">
    <property type="entry name" value="Rham/fucose_mutarotase"/>
</dbReference>
<dbReference type="PANTHER" id="PTHR34389">
    <property type="entry name" value="L-RHAMNOSE MUTAROTASE"/>
    <property type="match status" value="1"/>
</dbReference>
<name>A0A9W5YA20_9FIRM</name>
<dbReference type="PANTHER" id="PTHR34389:SF2">
    <property type="entry name" value="L-RHAMNOSE MUTAROTASE"/>
    <property type="match status" value="1"/>
</dbReference>
<evidence type="ECO:0000313" key="1">
    <source>
        <dbReference type="EMBL" id="GKX28149.1"/>
    </source>
</evidence>
<dbReference type="GO" id="GO:0016857">
    <property type="term" value="F:racemase and epimerase activity, acting on carbohydrates and derivatives"/>
    <property type="evidence" value="ECO:0007669"/>
    <property type="project" value="InterPro"/>
</dbReference>
<dbReference type="AlphaFoldDB" id="A0A9W5YA20"/>
<keyword evidence="2" id="KW-1185">Reference proteome</keyword>
<reference evidence="1" key="1">
    <citation type="submission" date="2022-06" db="EMBL/GenBank/DDBJ databases">
        <title>Vallitalea longa sp. nov., an anaerobic bacterium isolated from marine sediment.</title>
        <authorList>
            <person name="Hirano S."/>
            <person name="Terahara T."/>
            <person name="Mori K."/>
            <person name="Hamada M."/>
            <person name="Matsumoto R."/>
            <person name="Kobayashi T."/>
        </authorList>
    </citation>
    <scope>NUCLEOTIDE SEQUENCE</scope>
    <source>
        <strain evidence="1">SH18-1</strain>
    </source>
</reference>
<evidence type="ECO:0000313" key="2">
    <source>
        <dbReference type="Proteomes" id="UP001144256"/>
    </source>
</evidence>
<dbReference type="Proteomes" id="UP001144256">
    <property type="component" value="Unassembled WGS sequence"/>
</dbReference>
<evidence type="ECO:0008006" key="3">
    <source>
        <dbReference type="Google" id="ProtNLM"/>
    </source>
</evidence>
<dbReference type="RefSeq" id="WP_281812156.1">
    <property type="nucleotide sequence ID" value="NZ_BRLB01000001.1"/>
</dbReference>
<dbReference type="Pfam" id="PF05336">
    <property type="entry name" value="rhaM"/>
    <property type="match status" value="1"/>
</dbReference>
<gene>
    <name evidence="1" type="ORF">SH1V18_06290</name>
</gene>
<proteinExistence type="predicted"/>